<organism evidence="1">
    <name type="scientific">Solanum chacoense</name>
    <name type="common">Chaco potato</name>
    <dbReference type="NCBI Taxonomy" id="4108"/>
    <lineage>
        <taxon>Eukaryota</taxon>
        <taxon>Viridiplantae</taxon>
        <taxon>Streptophyta</taxon>
        <taxon>Embryophyta</taxon>
        <taxon>Tracheophyta</taxon>
        <taxon>Spermatophyta</taxon>
        <taxon>Magnoliopsida</taxon>
        <taxon>eudicotyledons</taxon>
        <taxon>Gunneridae</taxon>
        <taxon>Pentapetalae</taxon>
        <taxon>asterids</taxon>
        <taxon>lamiids</taxon>
        <taxon>Solanales</taxon>
        <taxon>Solanaceae</taxon>
        <taxon>Solanoideae</taxon>
        <taxon>Solaneae</taxon>
        <taxon>Solanum</taxon>
    </lineage>
</organism>
<name>A0A0V0HAB7_SOLCH</name>
<sequence>TFITMFLGSKEIVSFSPKTSSNIERHSARSLEIESFISCIESRIESPTKALSTFWSSVRETSG</sequence>
<reference evidence="1" key="1">
    <citation type="submission" date="2015-12" db="EMBL/GenBank/DDBJ databases">
        <title>Gene expression during late stages of embryo sac development: a critical building block for successful pollen-pistil interactions.</title>
        <authorList>
            <person name="Liu Y."/>
            <person name="Joly V."/>
            <person name="Sabar M."/>
            <person name="Matton D.P."/>
        </authorList>
    </citation>
    <scope>NUCLEOTIDE SEQUENCE</scope>
</reference>
<dbReference type="EMBL" id="GEDG01022881">
    <property type="protein sequence ID" value="JAP17160.1"/>
    <property type="molecule type" value="Transcribed_RNA"/>
</dbReference>
<protein>
    <submittedName>
        <fullName evidence="1">Putative ovule protein</fullName>
    </submittedName>
</protein>
<evidence type="ECO:0000313" key="1">
    <source>
        <dbReference type="EMBL" id="JAP17160.1"/>
    </source>
</evidence>
<dbReference type="AlphaFoldDB" id="A0A0V0HAB7"/>
<feature type="non-terminal residue" evidence="1">
    <location>
        <position position="1"/>
    </location>
</feature>
<accession>A0A0V0HAB7</accession>
<proteinExistence type="predicted"/>